<dbReference type="Pfam" id="PF04191">
    <property type="entry name" value="PEMT"/>
    <property type="match status" value="1"/>
</dbReference>
<keyword evidence="4 15" id="KW-0489">Methyltransferase</keyword>
<evidence type="ECO:0000313" key="17">
    <source>
        <dbReference type="EMBL" id="PRP77176.1"/>
    </source>
</evidence>
<gene>
    <name evidence="17" type="ORF">PROFUN_14517</name>
</gene>
<sequence length="260" mass="29636">MYRIVTQEDTRGSIGILNGLHQKEGRGWISFSDQSNTNPTWFPQLRSLEETETDPTTLTTSMMIDFTQTSFYVVTLASFLNVFLWNIIARAEYRTHFLTRLAGGPYRGCYALALTIFLAGLYRERLFLQALDDQPTLELLSHPSIVALSYLIFTAGSVLVGATYLRLGITGTYLGDYFGILMDEKVEGFPFNVMANPMYNGSTLTFIALSLWHKSPAGLLISLWIFIVYRGGIHFEEPFTNHIYAQREEKRAREKLQKKQ</sequence>
<protein>
    <recommendedName>
        <fullName evidence="15">Phosphatidylethanolamine N-methyltransferase</fullName>
        <shortName evidence="15">PEAMT</shortName>
        <shortName evidence="15">PEMT</shortName>
        <ecNumber evidence="15">2.1.1.17</ecNumber>
        <ecNumber evidence="15">2.1.1.71</ecNumber>
    </recommendedName>
    <alternativeName>
        <fullName evidence="15">Phospholipid methyltransferase</fullName>
        <shortName evidence="15">PLMT</shortName>
    </alternativeName>
</protein>
<proteinExistence type="inferred from homology"/>
<evidence type="ECO:0000256" key="11">
    <source>
        <dbReference type="ARBA" id="ARBA00023128"/>
    </source>
</evidence>
<feature type="transmembrane region" description="Helical" evidence="16">
    <location>
        <begin position="70"/>
        <end position="89"/>
    </location>
</feature>
<keyword evidence="9 15" id="KW-1133">Transmembrane helix</keyword>
<comment type="pathway">
    <text evidence="2">Lipid metabolism.</text>
</comment>
<keyword evidence="6 15" id="KW-0949">S-adenosyl-L-methionine</keyword>
<evidence type="ECO:0000256" key="9">
    <source>
        <dbReference type="ARBA" id="ARBA00022989"/>
    </source>
</evidence>
<feature type="binding site" evidence="15">
    <location>
        <begin position="154"/>
        <end position="156"/>
    </location>
    <ligand>
        <name>S-adenosyl-L-methionine</name>
        <dbReference type="ChEBI" id="CHEBI:59789"/>
    </ligand>
</feature>
<evidence type="ECO:0000256" key="13">
    <source>
        <dbReference type="ARBA" id="ARBA00023209"/>
    </source>
</evidence>
<keyword evidence="8 15" id="KW-0256">Endoplasmic reticulum</keyword>
<keyword evidence="13 15" id="KW-0594">Phospholipid biosynthesis</keyword>
<evidence type="ECO:0000256" key="10">
    <source>
        <dbReference type="ARBA" id="ARBA00023098"/>
    </source>
</evidence>
<dbReference type="GO" id="GO:0005789">
    <property type="term" value="C:endoplasmic reticulum membrane"/>
    <property type="evidence" value="ECO:0007669"/>
    <property type="project" value="UniProtKB-SubCell"/>
</dbReference>
<feature type="topological domain" description="Lumenal" evidence="15">
    <location>
        <begin position="171"/>
        <end position="213"/>
    </location>
</feature>
<evidence type="ECO:0000256" key="6">
    <source>
        <dbReference type="ARBA" id="ARBA00022691"/>
    </source>
</evidence>
<name>A0A2P6MZR1_9EUKA</name>
<dbReference type="InParanoid" id="A0A2P6MZR1"/>
<organism evidence="17 18">
    <name type="scientific">Planoprotostelium fungivorum</name>
    <dbReference type="NCBI Taxonomy" id="1890364"/>
    <lineage>
        <taxon>Eukaryota</taxon>
        <taxon>Amoebozoa</taxon>
        <taxon>Evosea</taxon>
        <taxon>Variosea</taxon>
        <taxon>Cavosteliida</taxon>
        <taxon>Cavosteliaceae</taxon>
        <taxon>Planoprotostelium</taxon>
    </lineage>
</organism>
<dbReference type="Proteomes" id="UP000241769">
    <property type="component" value="Unassembled WGS sequence"/>
</dbReference>
<evidence type="ECO:0000256" key="7">
    <source>
        <dbReference type="ARBA" id="ARBA00022692"/>
    </source>
</evidence>
<dbReference type="AlphaFoldDB" id="A0A2P6MZR1"/>
<accession>A0A2P6MZR1</accession>
<evidence type="ECO:0000256" key="8">
    <source>
        <dbReference type="ARBA" id="ARBA00022824"/>
    </source>
</evidence>
<dbReference type="EC" id="2.1.1.71" evidence="15"/>
<dbReference type="GO" id="GO:0031966">
    <property type="term" value="C:mitochondrial membrane"/>
    <property type="evidence" value="ECO:0007669"/>
    <property type="project" value="UniProtKB-SubCell"/>
</dbReference>
<keyword evidence="11 15" id="KW-0496">Mitochondrion</keyword>
<comment type="caution">
    <text evidence="17">The sequence shown here is derived from an EMBL/GenBank/DDBJ whole genome shotgun (WGS) entry which is preliminary data.</text>
</comment>
<keyword evidence="18" id="KW-1185">Reference proteome</keyword>
<dbReference type="Gene3D" id="1.20.120.1630">
    <property type="match status" value="1"/>
</dbReference>
<dbReference type="InterPro" id="IPR024960">
    <property type="entry name" value="PEMT/MFAP"/>
</dbReference>
<dbReference type="HAMAP" id="MF_03216">
    <property type="entry name" value="PLMT"/>
    <property type="match status" value="1"/>
</dbReference>
<feature type="transmembrane region" description="Helical" evidence="16">
    <location>
        <begin position="142"/>
        <end position="165"/>
    </location>
</feature>
<dbReference type="PANTHER" id="PTHR15458:SF5">
    <property type="entry name" value="PHOSPHATIDYLETHANOLAMINE N-METHYLTRANSFERASE"/>
    <property type="match status" value="1"/>
</dbReference>
<evidence type="ECO:0000256" key="4">
    <source>
        <dbReference type="ARBA" id="ARBA00022603"/>
    </source>
</evidence>
<evidence type="ECO:0000256" key="14">
    <source>
        <dbReference type="ARBA" id="ARBA00023264"/>
    </source>
</evidence>
<dbReference type="UniPathway" id="UPA00753"/>
<evidence type="ECO:0000313" key="18">
    <source>
        <dbReference type="Proteomes" id="UP000241769"/>
    </source>
</evidence>
<feature type="topological domain" description="Cytoplasmic" evidence="15">
    <location>
        <begin position="123"/>
        <end position="149"/>
    </location>
</feature>
<evidence type="ECO:0000256" key="2">
    <source>
        <dbReference type="ARBA" id="ARBA00005189"/>
    </source>
</evidence>
<dbReference type="FunCoup" id="A0A2P6MZR1">
    <property type="interactions" value="1"/>
</dbReference>
<comment type="catalytic activity">
    <reaction evidence="15">
        <text>a 1,2-diacyl-sn-glycero-3-phospho-N-methylethanolamine + S-adenosyl-L-methionine = a 1,2-diacyl-sn-glycero-3-phospho-N,N-dimethylethanolamine + S-adenosyl-L-homocysteine + H(+)</text>
        <dbReference type="Rhea" id="RHEA:32735"/>
        <dbReference type="ChEBI" id="CHEBI:15378"/>
        <dbReference type="ChEBI" id="CHEBI:57856"/>
        <dbReference type="ChEBI" id="CHEBI:59789"/>
        <dbReference type="ChEBI" id="CHEBI:64572"/>
        <dbReference type="ChEBI" id="CHEBI:64573"/>
        <dbReference type="EC" id="2.1.1.71"/>
    </reaction>
</comment>
<comment type="similarity">
    <text evidence="15">Belongs to the class VI-like SAM-binding methyltransferase superfamily. PEMT/PEM2 methyltransferase family.</text>
</comment>
<evidence type="ECO:0000256" key="1">
    <source>
        <dbReference type="ARBA" id="ARBA00004969"/>
    </source>
</evidence>
<dbReference type="EMBL" id="MDYQ01000276">
    <property type="protein sequence ID" value="PRP77176.1"/>
    <property type="molecule type" value="Genomic_DNA"/>
</dbReference>
<feature type="topological domain" description="Lumenal" evidence="15">
    <location>
        <begin position="90"/>
        <end position="101"/>
    </location>
</feature>
<dbReference type="OrthoDB" id="8300106at2759"/>
<feature type="topological domain" description="Cytoplasmic" evidence="15">
    <location>
        <begin position="235"/>
        <end position="260"/>
    </location>
</feature>
<dbReference type="FunFam" id="1.20.120.1630:FF:000005">
    <property type="entry name" value="Phosphatidylethanolamine N-methyltransferase"/>
    <property type="match status" value="1"/>
</dbReference>
<comment type="catalytic activity">
    <reaction evidence="15">
        <text>a 1,2-diacyl-sn-glycero-3-phospho-N,N-dimethylethanolamine + S-adenosyl-L-methionine = a 1,2-diacyl-sn-glycero-3-phosphocholine + S-adenosyl-L-homocysteine + H(+)</text>
        <dbReference type="Rhea" id="RHEA:32739"/>
        <dbReference type="ChEBI" id="CHEBI:15378"/>
        <dbReference type="ChEBI" id="CHEBI:57643"/>
        <dbReference type="ChEBI" id="CHEBI:57856"/>
        <dbReference type="ChEBI" id="CHEBI:59789"/>
        <dbReference type="ChEBI" id="CHEBI:64572"/>
    </reaction>
</comment>
<dbReference type="STRING" id="1890364.A0A2P6MZR1"/>
<comment type="function">
    <text evidence="15">Catalyzes the three sequential steps of the methylation pathway for the biosynthesis of phosphatidylcholine, a critical and essential component for membrane structure. Uses S-adenosylmethionine (S-adenosyl-L-methionine, SAM or AdoMet) as the methyl group donor for the methylation of phosphatidylethanolamine (1,2-diacyl-sn-glycero-3-phosphoethanolamine, PE) to phosphatidylmonomethylethanolamine (1,2-diacyl-sn-glycero-3-phospho-N-methylethanolamine, PMME), PMME to phosphatidyldimethylethanolamine (1,2-diacyl-sn-glycero-3-phospho-N,N-dimethylethanolamine, PDME), and PDME to phosphatidylcholine (1,2-diacyl-sn-glycero-3-phosphocholine, PC), producing S-adenosyl-L-homocysteine in each step.</text>
</comment>
<feature type="topological domain" description="Lumenal" evidence="15">
    <location>
        <begin position="1"/>
        <end position="68"/>
    </location>
</feature>
<dbReference type="GO" id="GO:0006656">
    <property type="term" value="P:phosphatidylcholine biosynthetic process"/>
    <property type="evidence" value="ECO:0007669"/>
    <property type="project" value="UniProtKB-UniRule"/>
</dbReference>
<dbReference type="EC" id="2.1.1.17" evidence="15"/>
<comment type="catalytic activity">
    <reaction evidence="15">
        <text>a 1,2-diacyl-sn-glycero-3-phosphoethanolamine + S-adenosyl-L-methionine = a 1,2-diacyl-sn-glycero-3-phospho-N-methylethanolamine + S-adenosyl-L-homocysteine + H(+)</text>
        <dbReference type="Rhea" id="RHEA:11164"/>
        <dbReference type="ChEBI" id="CHEBI:15378"/>
        <dbReference type="ChEBI" id="CHEBI:57856"/>
        <dbReference type="ChEBI" id="CHEBI:59789"/>
        <dbReference type="ChEBI" id="CHEBI:64573"/>
        <dbReference type="ChEBI" id="CHEBI:64612"/>
        <dbReference type="EC" id="2.1.1.17"/>
    </reaction>
</comment>
<keyword evidence="14 15" id="KW-1208">Phospholipid metabolism</keyword>
<dbReference type="PROSITE" id="PS51599">
    <property type="entry name" value="SAM_PEMT_PEM2"/>
    <property type="match status" value="1"/>
</dbReference>
<evidence type="ECO:0000256" key="15">
    <source>
        <dbReference type="HAMAP-Rule" id="MF_03216"/>
    </source>
</evidence>
<comment type="pathway">
    <text evidence="1 15">Phospholipid metabolism; phosphatidylcholine biosynthesis.</text>
</comment>
<reference evidence="17 18" key="1">
    <citation type="journal article" date="2018" name="Genome Biol. Evol.">
        <title>Multiple Roots of Fruiting Body Formation in Amoebozoa.</title>
        <authorList>
            <person name="Hillmann F."/>
            <person name="Forbes G."/>
            <person name="Novohradska S."/>
            <person name="Ferling I."/>
            <person name="Riege K."/>
            <person name="Groth M."/>
            <person name="Westermann M."/>
            <person name="Marz M."/>
            <person name="Spaller T."/>
            <person name="Winckler T."/>
            <person name="Schaap P."/>
            <person name="Glockner G."/>
        </authorList>
    </citation>
    <scope>NUCLEOTIDE SEQUENCE [LARGE SCALE GENOMIC DNA]</scope>
    <source>
        <strain evidence="17 18">Jena</strain>
    </source>
</reference>
<feature type="binding site" evidence="15">
    <location>
        <begin position="236"/>
        <end position="237"/>
    </location>
    <ligand>
        <name>S-adenosyl-L-methionine</name>
        <dbReference type="ChEBI" id="CHEBI:59789"/>
    </ligand>
</feature>
<keyword evidence="7 15" id="KW-0812">Transmembrane</keyword>
<keyword evidence="12 15" id="KW-0472">Membrane</keyword>
<dbReference type="GO" id="GO:0000773">
    <property type="term" value="F:phosphatidyl-N-methylethanolamine N-methyltransferase activity"/>
    <property type="evidence" value="ECO:0007669"/>
    <property type="project" value="UniProtKB-UniRule"/>
</dbReference>
<comment type="subcellular location">
    <subcellularLocation>
        <location evidence="15">Endoplasmic reticulum membrane</location>
        <topology evidence="15">Multi-pass membrane protein</topology>
    </subcellularLocation>
    <subcellularLocation>
        <location evidence="15">Mitochondrion membrane</location>
        <topology evidence="15">Multi-pass membrane protein</topology>
    </subcellularLocation>
</comment>
<feature type="transmembrane region" description="Helical" evidence="16">
    <location>
        <begin position="101"/>
        <end position="122"/>
    </location>
</feature>
<keyword evidence="3 15" id="KW-0444">Lipid biosynthesis</keyword>
<evidence type="ECO:0000256" key="12">
    <source>
        <dbReference type="ARBA" id="ARBA00023136"/>
    </source>
</evidence>
<dbReference type="PANTHER" id="PTHR15458">
    <property type="entry name" value="PHOSPHATIDYLETHANOLAMINE N-METHYLTRANSFERASE"/>
    <property type="match status" value="1"/>
</dbReference>
<evidence type="ECO:0000256" key="3">
    <source>
        <dbReference type="ARBA" id="ARBA00022516"/>
    </source>
</evidence>
<feature type="intramembrane region" description="Helical" evidence="15">
    <location>
        <begin position="69"/>
        <end position="89"/>
    </location>
</feature>
<evidence type="ECO:0000256" key="5">
    <source>
        <dbReference type="ARBA" id="ARBA00022679"/>
    </source>
</evidence>
<keyword evidence="5 15" id="KW-0808">Transferase</keyword>
<dbReference type="InterPro" id="IPR007318">
    <property type="entry name" value="Phopholipid_MeTrfase"/>
</dbReference>
<keyword evidence="10 15" id="KW-0443">Lipid metabolism</keyword>
<dbReference type="GO" id="GO:0032259">
    <property type="term" value="P:methylation"/>
    <property type="evidence" value="ECO:0007669"/>
    <property type="project" value="UniProtKB-KW"/>
</dbReference>
<evidence type="ECO:0000256" key="16">
    <source>
        <dbReference type="SAM" id="Phobius"/>
    </source>
</evidence>
<dbReference type="GO" id="GO:0004608">
    <property type="term" value="F:phosphatidylethanolamine N-methyltransferase activity"/>
    <property type="evidence" value="ECO:0007669"/>
    <property type="project" value="UniProtKB-UniRule"/>
</dbReference>